<evidence type="ECO:0000313" key="3">
    <source>
        <dbReference type="Proteomes" id="UP000824890"/>
    </source>
</evidence>
<feature type="compositionally biased region" description="Basic and acidic residues" evidence="1">
    <location>
        <begin position="189"/>
        <end position="205"/>
    </location>
</feature>
<feature type="compositionally biased region" description="Acidic residues" evidence="1">
    <location>
        <begin position="107"/>
        <end position="127"/>
    </location>
</feature>
<feature type="compositionally biased region" description="Acidic residues" evidence="1">
    <location>
        <begin position="69"/>
        <end position="78"/>
    </location>
</feature>
<feature type="compositionally biased region" description="Basic and acidic residues" evidence="1">
    <location>
        <begin position="220"/>
        <end position="233"/>
    </location>
</feature>
<comment type="caution">
    <text evidence="2">The sequence shown here is derived from an EMBL/GenBank/DDBJ whole genome shotgun (WGS) entry which is preliminary data.</text>
</comment>
<proteinExistence type="predicted"/>
<dbReference type="InterPro" id="IPR003428">
    <property type="entry name" value="MAM33"/>
</dbReference>
<feature type="compositionally biased region" description="Basic and acidic residues" evidence="1">
    <location>
        <begin position="150"/>
        <end position="167"/>
    </location>
</feature>
<accession>A0ABQ8AQE3</accession>
<feature type="region of interest" description="Disordered" evidence="1">
    <location>
        <begin position="1"/>
        <end position="254"/>
    </location>
</feature>
<reference evidence="2 3" key="1">
    <citation type="submission" date="2021-05" db="EMBL/GenBank/DDBJ databases">
        <title>Genome Assembly of Synthetic Allotetraploid Brassica napus Reveals Homoeologous Exchanges between Subgenomes.</title>
        <authorList>
            <person name="Davis J.T."/>
        </authorList>
    </citation>
    <scope>NUCLEOTIDE SEQUENCE [LARGE SCALE GENOMIC DNA]</scope>
    <source>
        <strain evidence="3">cv. Da-Ae</strain>
        <tissue evidence="2">Seedling</tissue>
    </source>
</reference>
<keyword evidence="3" id="KW-1185">Reference proteome</keyword>
<dbReference type="Gene3D" id="3.10.280.10">
    <property type="entry name" value="Mitochondrial glycoprotein"/>
    <property type="match status" value="1"/>
</dbReference>
<dbReference type="Pfam" id="PF02330">
    <property type="entry name" value="MAM33"/>
    <property type="match status" value="1"/>
</dbReference>
<evidence type="ECO:0000256" key="1">
    <source>
        <dbReference type="SAM" id="MobiDB-lite"/>
    </source>
</evidence>
<feature type="compositionally biased region" description="Basic and acidic residues" evidence="1">
    <location>
        <begin position="1"/>
        <end position="11"/>
    </location>
</feature>
<dbReference type="Proteomes" id="UP000824890">
    <property type="component" value="Unassembled WGS sequence"/>
</dbReference>
<dbReference type="PANTHER" id="PTHR31365">
    <property type="entry name" value="EXPRESSED PROTEIN"/>
    <property type="match status" value="1"/>
</dbReference>
<sequence>MFGGGNRRDEGSMPIQNTNLFAALDTRKKKKKSDKAGGKSKGSSSSHKEPEPQVFWAPTPLKAKAWADIDSDDEDDDYFVTTAPPHALWNASEASHSDVKETHVEESESEEDNLDEGDDDDDLEEEHETQVHPQAEPEVKKAPEVPAPPKEAERQLSKKERRQKELAELEALLADFGVAPTGQDNTQDNQEKKEVSGDGEKKENATGESKASKKKKKKDKQKEAKESQEEVKSNADAAGGESAEQEGEASSSMDIQERLKKIASMKKKKSSKETDAAAKIAAQEAAARKAKLAAAKKKKEKSHYNQQPVRLYSLIKSVERGGLWRLAHGGDDDEEDNGINQLFVHVAVSKQRQADSLHFLCGFDPDALGIHSVSMRPKLEALELSDDPTQYTGPSFVIVIVFTEKMRDVFHSFLEQRGVNESLFPFLQAWLYVKDHRNLLRWFKSVGTHMFMNTHLPKTL</sequence>
<protein>
    <submittedName>
        <fullName evidence="2">Uncharacterized protein</fullName>
    </submittedName>
</protein>
<dbReference type="EMBL" id="JAGKQM010000013">
    <property type="protein sequence ID" value="KAH0894761.1"/>
    <property type="molecule type" value="Genomic_DNA"/>
</dbReference>
<name>A0ABQ8AQE3_BRANA</name>
<dbReference type="SUPFAM" id="SSF54529">
    <property type="entry name" value="Mitochondrial glycoprotein MAM33-like"/>
    <property type="match status" value="1"/>
</dbReference>
<feature type="compositionally biased region" description="Low complexity" evidence="1">
    <location>
        <begin position="237"/>
        <end position="252"/>
    </location>
</feature>
<feature type="compositionally biased region" description="Basic and acidic residues" evidence="1">
    <location>
        <begin position="95"/>
        <end position="106"/>
    </location>
</feature>
<organism evidence="2 3">
    <name type="scientific">Brassica napus</name>
    <name type="common">Rape</name>
    <dbReference type="NCBI Taxonomy" id="3708"/>
    <lineage>
        <taxon>Eukaryota</taxon>
        <taxon>Viridiplantae</taxon>
        <taxon>Streptophyta</taxon>
        <taxon>Embryophyta</taxon>
        <taxon>Tracheophyta</taxon>
        <taxon>Spermatophyta</taxon>
        <taxon>Magnoliopsida</taxon>
        <taxon>eudicotyledons</taxon>
        <taxon>Gunneridae</taxon>
        <taxon>Pentapetalae</taxon>
        <taxon>rosids</taxon>
        <taxon>malvids</taxon>
        <taxon>Brassicales</taxon>
        <taxon>Brassicaceae</taxon>
        <taxon>Brassiceae</taxon>
        <taxon>Brassica</taxon>
    </lineage>
</organism>
<dbReference type="InterPro" id="IPR036561">
    <property type="entry name" value="MAM33_sf"/>
</dbReference>
<gene>
    <name evidence="2" type="ORF">HID58_057190</name>
</gene>
<dbReference type="PANTHER" id="PTHR31365:SF13">
    <property type="entry name" value="(RAPE) HYPOTHETICAL PROTEIN"/>
    <property type="match status" value="1"/>
</dbReference>
<evidence type="ECO:0000313" key="2">
    <source>
        <dbReference type="EMBL" id="KAH0894761.1"/>
    </source>
</evidence>